<dbReference type="SUPFAM" id="SSF51430">
    <property type="entry name" value="NAD(P)-linked oxidoreductase"/>
    <property type="match status" value="1"/>
</dbReference>
<dbReference type="GO" id="GO:0016616">
    <property type="term" value="F:oxidoreductase activity, acting on the CH-OH group of donors, NAD or NADP as acceptor"/>
    <property type="evidence" value="ECO:0007669"/>
    <property type="project" value="UniProtKB-ARBA"/>
</dbReference>
<evidence type="ECO:0000259" key="7">
    <source>
        <dbReference type="Pfam" id="PF00248"/>
    </source>
</evidence>
<keyword evidence="3" id="KW-0560">Oxidoreductase</keyword>
<feature type="binding site" evidence="5">
    <location>
        <position position="106"/>
    </location>
    <ligand>
        <name>substrate</name>
    </ligand>
</feature>
<reference evidence="8 9" key="1">
    <citation type="journal article" date="2018" name="Int. J. Syst. Evol. Microbiol.">
        <title>Mesosutterella multiformis gen. nov., sp. nov., a member of the family Sutterellaceae and Sutterella megalosphaeroides sp. nov., isolated from human faeces.</title>
        <authorList>
            <person name="Sakamoto M."/>
            <person name="Ikeyama N."/>
            <person name="Kunihiro T."/>
            <person name="Iino T."/>
            <person name="Yuki M."/>
            <person name="Ohkuma M."/>
        </authorList>
    </citation>
    <scope>NUCLEOTIDE SEQUENCE [LARGE SCALE GENOMIC DNA]</scope>
    <source>
        <strain evidence="8 9">4NBBH2</strain>
    </source>
</reference>
<feature type="active site" description="Proton donor" evidence="4">
    <location>
        <position position="49"/>
    </location>
</feature>
<keyword evidence="2" id="KW-0521">NADP</keyword>
<evidence type="ECO:0000256" key="4">
    <source>
        <dbReference type="PIRSR" id="PIRSR000097-1"/>
    </source>
</evidence>
<evidence type="ECO:0000313" key="8">
    <source>
        <dbReference type="EMBL" id="GBO94762.1"/>
    </source>
</evidence>
<evidence type="ECO:0000256" key="2">
    <source>
        <dbReference type="ARBA" id="ARBA00022857"/>
    </source>
</evidence>
<dbReference type="OrthoDB" id="9804790at2"/>
<dbReference type="InterPro" id="IPR023210">
    <property type="entry name" value="NADP_OxRdtase_dom"/>
</dbReference>
<gene>
    <name evidence="8" type="ORF">MESMUL_21160</name>
</gene>
<dbReference type="PANTHER" id="PTHR43827">
    <property type="entry name" value="2,5-DIKETO-D-GLUCONIC ACID REDUCTASE"/>
    <property type="match status" value="1"/>
</dbReference>
<dbReference type="PIRSF" id="PIRSF000097">
    <property type="entry name" value="AKR"/>
    <property type="match status" value="1"/>
</dbReference>
<evidence type="ECO:0000256" key="3">
    <source>
        <dbReference type="ARBA" id="ARBA00023002"/>
    </source>
</evidence>
<dbReference type="PRINTS" id="PR00069">
    <property type="entry name" value="ALDKETRDTASE"/>
</dbReference>
<accession>A0A388SEF7</accession>
<evidence type="ECO:0000256" key="5">
    <source>
        <dbReference type="PIRSR" id="PIRSR000097-2"/>
    </source>
</evidence>
<dbReference type="InterPro" id="IPR020471">
    <property type="entry name" value="AKR"/>
</dbReference>
<keyword evidence="9" id="KW-1185">Reference proteome</keyword>
<dbReference type="PROSITE" id="PS00798">
    <property type="entry name" value="ALDOKETO_REDUCTASE_1"/>
    <property type="match status" value="1"/>
</dbReference>
<evidence type="ECO:0000256" key="6">
    <source>
        <dbReference type="PIRSR" id="PIRSR000097-3"/>
    </source>
</evidence>
<organism evidence="8 9">
    <name type="scientific">Mesosutterella multiformis</name>
    <dbReference type="NCBI Taxonomy" id="2259133"/>
    <lineage>
        <taxon>Bacteria</taxon>
        <taxon>Pseudomonadati</taxon>
        <taxon>Pseudomonadota</taxon>
        <taxon>Betaproteobacteria</taxon>
        <taxon>Burkholderiales</taxon>
        <taxon>Sutterellaceae</taxon>
        <taxon>Mesosutterella</taxon>
    </lineage>
</organism>
<dbReference type="PANTHER" id="PTHR43827:SF3">
    <property type="entry name" value="NADP-DEPENDENT OXIDOREDUCTASE DOMAIN-CONTAINING PROTEIN"/>
    <property type="match status" value="1"/>
</dbReference>
<dbReference type="EMBL" id="BGZJ01000002">
    <property type="protein sequence ID" value="GBO94762.1"/>
    <property type="molecule type" value="Genomic_DNA"/>
</dbReference>
<dbReference type="PROSITE" id="PS00062">
    <property type="entry name" value="ALDOKETO_REDUCTASE_2"/>
    <property type="match status" value="1"/>
</dbReference>
<dbReference type="AlphaFoldDB" id="A0A388SEF7"/>
<feature type="site" description="Lowers pKa of active site Tyr" evidence="6">
    <location>
        <position position="74"/>
    </location>
</feature>
<evidence type="ECO:0000256" key="1">
    <source>
        <dbReference type="ARBA" id="ARBA00007905"/>
    </source>
</evidence>
<protein>
    <submittedName>
        <fullName evidence="8">2,5-diketo-D-gluconic acid reductase</fullName>
    </submittedName>
</protein>
<dbReference type="InterPro" id="IPR036812">
    <property type="entry name" value="NAD(P)_OxRdtase_dom_sf"/>
</dbReference>
<sequence length="266" mass="29555">MEDFVVLNNGVRMPRVGLGVYAIPVNQTKDAVLTALSLGYRHIDTAQLYKNEAEVGEAVRASGIPRKEIFVTTKLWGARDYEDAKRSIARSQRALGIGVIDLLLIHWPGEDNLGVYKALEEAYQAGDVRAIGISNFVENLFPSFIKQVDVVPAVDQVEAHVFCQQKGLRKMMAEAGVVPEAWSPLGSGEHKIFGNPVLESIAKKHQKSVAQVALRFLVQSGFVIIPRTTKAKHMQENLDVLTFTLDPDDMKRIESLNNAKSLFGWW</sequence>
<name>A0A388SEF7_9BURK</name>
<dbReference type="Gene3D" id="3.20.20.100">
    <property type="entry name" value="NADP-dependent oxidoreductase domain"/>
    <property type="match status" value="1"/>
</dbReference>
<evidence type="ECO:0000313" key="9">
    <source>
        <dbReference type="Proteomes" id="UP000266091"/>
    </source>
</evidence>
<feature type="domain" description="NADP-dependent oxidoreductase" evidence="7">
    <location>
        <begin position="23"/>
        <end position="257"/>
    </location>
</feature>
<proteinExistence type="inferred from homology"/>
<comment type="caution">
    <text evidence="8">The sequence shown here is derived from an EMBL/GenBank/DDBJ whole genome shotgun (WGS) entry which is preliminary data.</text>
</comment>
<dbReference type="Pfam" id="PF00248">
    <property type="entry name" value="Aldo_ket_red"/>
    <property type="match status" value="1"/>
</dbReference>
<comment type="similarity">
    <text evidence="1">Belongs to the aldo/keto reductase family.</text>
</comment>
<dbReference type="InterPro" id="IPR018170">
    <property type="entry name" value="Aldo/ket_reductase_CS"/>
</dbReference>
<dbReference type="FunFam" id="3.20.20.100:FF:000015">
    <property type="entry name" value="Oxidoreductase, aldo/keto reductase family"/>
    <property type="match status" value="1"/>
</dbReference>
<dbReference type="RefSeq" id="WP_116270969.1">
    <property type="nucleotide sequence ID" value="NZ_BGZJ01000002.1"/>
</dbReference>
<dbReference type="Proteomes" id="UP000266091">
    <property type="component" value="Unassembled WGS sequence"/>
</dbReference>